<dbReference type="AlphaFoldDB" id="A0A8S3CSD4"/>
<dbReference type="EMBL" id="CAJOBI010178331">
    <property type="protein sequence ID" value="CAF4916239.1"/>
    <property type="molecule type" value="Genomic_DNA"/>
</dbReference>
<protein>
    <submittedName>
        <fullName evidence="1">Uncharacterized protein</fullName>
    </submittedName>
</protein>
<evidence type="ECO:0000313" key="1">
    <source>
        <dbReference type="EMBL" id="CAF4916239.1"/>
    </source>
</evidence>
<organism evidence="1 2">
    <name type="scientific">Rotaria magnacalcarata</name>
    <dbReference type="NCBI Taxonomy" id="392030"/>
    <lineage>
        <taxon>Eukaryota</taxon>
        <taxon>Metazoa</taxon>
        <taxon>Spiralia</taxon>
        <taxon>Gnathifera</taxon>
        <taxon>Rotifera</taxon>
        <taxon>Eurotatoria</taxon>
        <taxon>Bdelloidea</taxon>
        <taxon>Philodinida</taxon>
        <taxon>Philodinidae</taxon>
        <taxon>Rotaria</taxon>
    </lineage>
</organism>
<feature type="non-terminal residue" evidence="1">
    <location>
        <position position="21"/>
    </location>
</feature>
<accession>A0A8S3CSD4</accession>
<name>A0A8S3CSD4_9BILA</name>
<sequence length="21" mass="2323">MDIRQTTIPVYNFSAHTGAVT</sequence>
<dbReference type="Proteomes" id="UP000676336">
    <property type="component" value="Unassembled WGS sequence"/>
</dbReference>
<reference evidence="1" key="1">
    <citation type="submission" date="2021-02" db="EMBL/GenBank/DDBJ databases">
        <authorList>
            <person name="Nowell W R."/>
        </authorList>
    </citation>
    <scope>NUCLEOTIDE SEQUENCE</scope>
</reference>
<gene>
    <name evidence="1" type="ORF">SMN809_LOCUS52473</name>
</gene>
<evidence type="ECO:0000313" key="2">
    <source>
        <dbReference type="Proteomes" id="UP000676336"/>
    </source>
</evidence>
<comment type="caution">
    <text evidence="1">The sequence shown here is derived from an EMBL/GenBank/DDBJ whole genome shotgun (WGS) entry which is preliminary data.</text>
</comment>
<proteinExistence type="predicted"/>